<accession>A0ABN2ACH4</accession>
<protein>
    <submittedName>
        <fullName evidence="3">CHAT domain-containing protein</fullName>
    </submittedName>
</protein>
<dbReference type="InterPro" id="IPR024983">
    <property type="entry name" value="CHAT_dom"/>
</dbReference>
<dbReference type="InterPro" id="IPR011990">
    <property type="entry name" value="TPR-like_helical_dom_sf"/>
</dbReference>
<comment type="caution">
    <text evidence="3">The sequence shown here is derived from an EMBL/GenBank/DDBJ whole genome shotgun (WGS) entry which is preliminary data.</text>
</comment>
<evidence type="ECO:0000313" key="3">
    <source>
        <dbReference type="EMBL" id="GAA1514504.1"/>
    </source>
</evidence>
<feature type="coiled-coil region" evidence="1">
    <location>
        <begin position="158"/>
        <end position="185"/>
    </location>
</feature>
<evidence type="ECO:0000313" key="4">
    <source>
        <dbReference type="Proteomes" id="UP001500842"/>
    </source>
</evidence>
<dbReference type="Gene3D" id="1.25.40.10">
    <property type="entry name" value="Tetratricopeptide repeat domain"/>
    <property type="match status" value="1"/>
</dbReference>
<dbReference type="EMBL" id="BAAAOR010000014">
    <property type="protein sequence ID" value="GAA1514504.1"/>
    <property type="molecule type" value="Genomic_DNA"/>
</dbReference>
<organism evidence="3 4">
    <name type="scientific">Nocardioides humi</name>
    <dbReference type="NCBI Taxonomy" id="449461"/>
    <lineage>
        <taxon>Bacteria</taxon>
        <taxon>Bacillati</taxon>
        <taxon>Actinomycetota</taxon>
        <taxon>Actinomycetes</taxon>
        <taxon>Propionibacteriales</taxon>
        <taxon>Nocardioidaceae</taxon>
        <taxon>Nocardioides</taxon>
    </lineage>
</organism>
<dbReference type="Proteomes" id="UP001500842">
    <property type="component" value="Unassembled WGS sequence"/>
</dbReference>
<evidence type="ECO:0000256" key="1">
    <source>
        <dbReference type="SAM" id="Coils"/>
    </source>
</evidence>
<sequence length="849" mass="89205">MEELLALALEDPEEAGRRAEQVLAEERDPLARSYAHQCLGIVLRDRGHADEALDELRRGLRAARRSSSAHRESDVRATYGATLVFAGRTHLGLAQLDRALATARGEVRAKALMRKAGVLAILGRHREARPVLRDALDEMELEDDPVWEGRTRIWLGHIELALGNIEDAEREVVAAERLLEQAGATVERLTAVASLADIAVARGDLAGGLGLYADAVAGFEAAHRSWHEIVELHVGAYLAAGLAGEAVSLLDRSRATAELNPYQIPEFALLRATALLAAGGPVDAADALGAAGDARVGFRRQDRRWYELRARLVAVRAREALGDRRGLAPEARLVAVALHADHADEAPVALTLAGGLARGPERLTLWEQAASYRRHPNALVRAGAWHARALARAAAEDRSGVLRAAGAGLDAIDEHRRLIGSSELRALATTHGRELTAVALRHAASDARSLLRWSERTRATALAQPPATSDATTIPASLAALRDNGRRLAEARQEGEPTDGLERERLRLERAVRAEHHTLSAAGPAAADPPSAGVEEIVSGVGDGCLVELVEVDGVLHVLVVHGGRVRRRVAAATEDVAALLGPAAMLLRRAARGRPADMAEVGRRLQEAVLGDAARLIPDGPVVLAPTARLHGLAWSLLPLLHDRPFGVVPSAGQWLRARARSAPEPGSTVLVSGPALASGGAEVPVLASRHPDAVLLDGPRATLDAVLAHLDGAGLVHLAAHGRFRADSPLFSALDLADGPLTVHDLERVRRAPYRVVLSACESGVLAPVGAEELLGLAAALFSLGSAGLVCSVGEVNDAATADLMVGLHAALAAGSDPATALRDVRRAAAGDPVAAGTAAAFLTLGV</sequence>
<proteinExistence type="predicted"/>
<dbReference type="Pfam" id="PF12770">
    <property type="entry name" value="CHAT"/>
    <property type="match status" value="1"/>
</dbReference>
<keyword evidence="4" id="KW-1185">Reference proteome</keyword>
<reference evidence="3 4" key="1">
    <citation type="journal article" date="2019" name="Int. J. Syst. Evol. Microbiol.">
        <title>The Global Catalogue of Microorganisms (GCM) 10K type strain sequencing project: providing services to taxonomists for standard genome sequencing and annotation.</title>
        <authorList>
            <consortium name="The Broad Institute Genomics Platform"/>
            <consortium name="The Broad Institute Genome Sequencing Center for Infectious Disease"/>
            <person name="Wu L."/>
            <person name="Ma J."/>
        </authorList>
    </citation>
    <scope>NUCLEOTIDE SEQUENCE [LARGE SCALE GENOMIC DNA]</scope>
    <source>
        <strain evidence="3 4">JCM 14942</strain>
    </source>
</reference>
<name>A0ABN2ACH4_9ACTN</name>
<dbReference type="RefSeq" id="WP_181410630.1">
    <property type="nucleotide sequence ID" value="NZ_BAAAOR010000014.1"/>
</dbReference>
<dbReference type="SUPFAM" id="SSF48452">
    <property type="entry name" value="TPR-like"/>
    <property type="match status" value="1"/>
</dbReference>
<keyword evidence="1" id="KW-0175">Coiled coil</keyword>
<feature type="domain" description="CHAT" evidence="2">
    <location>
        <begin position="617"/>
        <end position="834"/>
    </location>
</feature>
<gene>
    <name evidence="3" type="ORF">GCM10009788_18600</name>
</gene>
<evidence type="ECO:0000259" key="2">
    <source>
        <dbReference type="Pfam" id="PF12770"/>
    </source>
</evidence>